<gene>
    <name evidence="1" type="ORF">NTEN_LOCUS23411</name>
</gene>
<organism evidence="1 2">
    <name type="scientific">Nesidiocoris tenuis</name>
    <dbReference type="NCBI Taxonomy" id="355587"/>
    <lineage>
        <taxon>Eukaryota</taxon>
        <taxon>Metazoa</taxon>
        <taxon>Ecdysozoa</taxon>
        <taxon>Arthropoda</taxon>
        <taxon>Hexapoda</taxon>
        <taxon>Insecta</taxon>
        <taxon>Pterygota</taxon>
        <taxon>Neoptera</taxon>
        <taxon>Paraneoptera</taxon>
        <taxon>Hemiptera</taxon>
        <taxon>Heteroptera</taxon>
        <taxon>Panheteroptera</taxon>
        <taxon>Cimicomorpha</taxon>
        <taxon>Miridae</taxon>
        <taxon>Dicyphina</taxon>
        <taxon>Nesidiocoris</taxon>
    </lineage>
</organism>
<evidence type="ECO:0000313" key="2">
    <source>
        <dbReference type="Proteomes" id="UP000479000"/>
    </source>
</evidence>
<accession>A0A6H5HPM0</accession>
<name>A0A6H5HPM0_9HEMI</name>
<dbReference type="EMBL" id="CADCXU010034469">
    <property type="protein sequence ID" value="CAB0019729.1"/>
    <property type="molecule type" value="Genomic_DNA"/>
</dbReference>
<dbReference type="AlphaFoldDB" id="A0A6H5HPM0"/>
<evidence type="ECO:0000313" key="1">
    <source>
        <dbReference type="EMBL" id="CAB0019729.1"/>
    </source>
</evidence>
<sequence>MDPLGEYPPEKRNGRKISYTSIKTLKPLSIKILCSRTDLRKGLSLTCSRTGPQGDDATVRSLDRERPFTFSLRPSHDSTLNFSEFLPYSPPSSRILLMP</sequence>
<keyword evidence="2" id="KW-1185">Reference proteome</keyword>
<dbReference type="Proteomes" id="UP000479000">
    <property type="component" value="Unassembled WGS sequence"/>
</dbReference>
<reference evidence="1 2" key="1">
    <citation type="submission" date="2020-02" db="EMBL/GenBank/DDBJ databases">
        <authorList>
            <person name="Ferguson B K."/>
        </authorList>
    </citation>
    <scope>NUCLEOTIDE SEQUENCE [LARGE SCALE GENOMIC DNA]</scope>
</reference>
<proteinExistence type="predicted"/>
<protein>
    <submittedName>
        <fullName evidence="1">Uncharacterized protein</fullName>
    </submittedName>
</protein>